<dbReference type="GO" id="GO:0007155">
    <property type="term" value="P:cell adhesion"/>
    <property type="evidence" value="ECO:0007669"/>
    <property type="project" value="InterPro"/>
</dbReference>
<dbReference type="NCBIfam" id="TIGR01167">
    <property type="entry name" value="LPXTG_anchor"/>
    <property type="match status" value="1"/>
</dbReference>
<dbReference type="Gene3D" id="2.60.40.740">
    <property type="match status" value="1"/>
</dbReference>
<accession>A0AA36NNT5</accession>
<feature type="transmembrane region" description="Helical" evidence="6">
    <location>
        <begin position="633"/>
        <end position="651"/>
    </location>
</feature>
<name>A0AA36NNT5_STRG3</name>
<gene>
    <name evidence="9" type="ordered locus">GALLO_2179</name>
</gene>
<dbReference type="Pfam" id="PF05737">
    <property type="entry name" value="Collagen_bind"/>
    <property type="match status" value="1"/>
</dbReference>
<dbReference type="InterPro" id="IPR011252">
    <property type="entry name" value="Fibrogen-bd_dom1"/>
</dbReference>
<keyword evidence="6" id="KW-1133">Transmembrane helix</keyword>
<dbReference type="Gene3D" id="2.60.40.1140">
    <property type="entry name" value="Collagen-binding surface protein Cna, B-type domain"/>
    <property type="match status" value="3"/>
</dbReference>
<feature type="domain" description="CNA-B" evidence="8">
    <location>
        <begin position="439"/>
        <end position="521"/>
    </location>
</feature>
<feature type="domain" description="Collagen binding" evidence="7">
    <location>
        <begin position="177"/>
        <end position="304"/>
    </location>
</feature>
<organism evidence="9 10">
    <name type="scientific">Streptococcus gallolyticus (strain UCN34)</name>
    <dbReference type="NCBI Taxonomy" id="637909"/>
    <lineage>
        <taxon>Bacteria</taxon>
        <taxon>Bacillati</taxon>
        <taxon>Bacillota</taxon>
        <taxon>Bacilli</taxon>
        <taxon>Lactobacillales</taxon>
        <taxon>Streptococcaceae</taxon>
        <taxon>Streptococcus</taxon>
    </lineage>
</organism>
<evidence type="ECO:0000256" key="6">
    <source>
        <dbReference type="SAM" id="Phobius"/>
    </source>
</evidence>
<keyword evidence="9" id="KW-0176">Collagen</keyword>
<dbReference type="RefSeq" id="WP_009855154.1">
    <property type="nucleotide sequence ID" value="NC_013798.1"/>
</dbReference>
<keyword evidence="4" id="KW-0732">Signal</keyword>
<dbReference type="CDD" id="cd00222">
    <property type="entry name" value="CollagenBindB"/>
    <property type="match status" value="3"/>
</dbReference>
<keyword evidence="6" id="KW-0812">Transmembrane</keyword>
<proteinExistence type="predicted"/>
<comment type="subcellular location">
    <subcellularLocation>
        <location evidence="1">Secreted</location>
        <location evidence="1">Cell wall</location>
    </subcellularLocation>
</comment>
<dbReference type="AlphaFoldDB" id="A0AA36NNT5"/>
<evidence type="ECO:0000256" key="2">
    <source>
        <dbReference type="ARBA" id="ARBA00022512"/>
    </source>
</evidence>
<evidence type="ECO:0000313" key="10">
    <source>
        <dbReference type="Proteomes" id="UP000001517"/>
    </source>
</evidence>
<dbReference type="SMR" id="A0AA36NNT5"/>
<dbReference type="InterPro" id="IPR008966">
    <property type="entry name" value="Adhesion_dom_sf"/>
</dbReference>
<keyword evidence="2" id="KW-0134">Cell wall</keyword>
<evidence type="ECO:0000256" key="5">
    <source>
        <dbReference type="ARBA" id="ARBA00023088"/>
    </source>
</evidence>
<protein>
    <submittedName>
        <fullName evidence="9">Collagen-binding protein Cne ((FPXTG motif protein))</fullName>
    </submittedName>
</protein>
<reference evidence="9 10" key="1">
    <citation type="journal article" date="2010" name="J. Bacteriol.">
        <title>Genome sequence of Streptococcus gallolyticus: insights into its adaptation to the bovine rumen and its ability to cause endocarditis.</title>
        <authorList>
            <person name="Rusniok C."/>
            <person name="Couve E."/>
            <person name="Da Cunha V."/>
            <person name="El Gana R."/>
            <person name="Zidane N."/>
            <person name="Bouchier C."/>
            <person name="Poyart C."/>
            <person name="Leclercq R."/>
            <person name="Trieu-Cuot P."/>
            <person name="Glaser P."/>
        </authorList>
    </citation>
    <scope>NUCLEOTIDE SEQUENCE [LARGE SCALE GENOMIC DNA]</scope>
    <source>
        <strain evidence="9 10">UCN34</strain>
    </source>
</reference>
<feature type="domain" description="CNA-B" evidence="8">
    <location>
        <begin position="339"/>
        <end position="430"/>
    </location>
</feature>
<evidence type="ECO:0000256" key="3">
    <source>
        <dbReference type="ARBA" id="ARBA00022525"/>
    </source>
</evidence>
<evidence type="ECO:0000259" key="7">
    <source>
        <dbReference type="Pfam" id="PF05737"/>
    </source>
</evidence>
<evidence type="ECO:0000259" key="8">
    <source>
        <dbReference type="Pfam" id="PF05738"/>
    </source>
</evidence>
<sequence length="658" mass="74040">MFYYLGEGIINFRKLFIALVLIIFSFFTVSEVRAADVSNRVTSLTVATTELQDGGRTTVRVEFNDRAGKIHSGDTIEVTWSISNSIYLNGYTKSIPLTIQGVNVGTLEVTEHNAIFKFNSNIETMENVSGWGEFEVIGRNVTNTSSENTGTAVVQVGGYSQNISITKPQSGTGTSSFYYKTGDIQPSDTNRVRWFLLVNNNKEYVESDVTIEDDIQSGQTLDMSSFDITISGYQNKRFVGESALEEFKRSCPNSSIEITQKSEGGHISIRLSRDDVILNTISIHYKTKILDFDQEKFANNSNITYKPLYKDWVTNKESNYEVVNVNANGGVDGSRYTSVTVNKVWNDKDNQDGKRSDKVVIQLLADGQEISGKQLELSEENGWSGTFEKLNKYHSDNTLITYTVKEVTDLPDYQTTVSENSKNNYTITNTHIPEVIDLSGKKIWDDNNNQDGIRPETITVHLLANGVDTGQVKTVSKSDNWEYQFKDLPKYQNGEKVVYTVSEDVVVGYEMSVSGMNLTNTHTPEVTNILISKYWDDNDDKLKKRPESIQITLHANGKEYQTVTLTASNQWQYEFKDLPKYKDGEKIAYTVTEADVPNYQLISIEEDESGNWKITNKVEESYLFPNTGGKGISGYYTVGIVLLLSIGLLFLKKFIGDY</sequence>
<dbReference type="EMBL" id="FN597254">
    <property type="protein sequence ID" value="CBI14670.1"/>
    <property type="molecule type" value="Genomic_DNA"/>
</dbReference>
<dbReference type="Proteomes" id="UP000001517">
    <property type="component" value="Chromosome"/>
</dbReference>
<dbReference type="GeneID" id="57920926"/>
<feature type="domain" description="CNA-B" evidence="8">
    <location>
        <begin position="531"/>
        <end position="617"/>
    </location>
</feature>
<dbReference type="GO" id="GO:0005518">
    <property type="term" value="F:collagen binding"/>
    <property type="evidence" value="ECO:0007669"/>
    <property type="project" value="InterPro"/>
</dbReference>
<dbReference type="Pfam" id="PF05738">
    <property type="entry name" value="Cna_B"/>
    <property type="match status" value="3"/>
</dbReference>
<evidence type="ECO:0000256" key="1">
    <source>
        <dbReference type="ARBA" id="ARBA00004191"/>
    </source>
</evidence>
<evidence type="ECO:0000256" key="4">
    <source>
        <dbReference type="ARBA" id="ARBA00022729"/>
    </source>
</evidence>
<dbReference type="SUPFAM" id="SSF49401">
    <property type="entry name" value="Bacterial adhesins"/>
    <property type="match status" value="2"/>
</dbReference>
<keyword evidence="6" id="KW-0472">Membrane</keyword>
<dbReference type="InterPro" id="IPR008456">
    <property type="entry name" value="Collagen-bd_dom"/>
</dbReference>
<dbReference type="KEGG" id="sga:GALLO_2179"/>
<dbReference type="SUPFAM" id="SSF49478">
    <property type="entry name" value="Cna protein B-type domain"/>
    <property type="match status" value="3"/>
</dbReference>
<keyword evidence="5" id="KW-0572">Peptidoglycan-anchor</keyword>
<keyword evidence="3" id="KW-0964">Secreted</keyword>
<dbReference type="Gene3D" id="2.60.40.1280">
    <property type="match status" value="1"/>
</dbReference>
<dbReference type="InterPro" id="IPR008454">
    <property type="entry name" value="Collagen-bd_Cna-like_B-typ_dom"/>
</dbReference>
<evidence type="ECO:0000313" key="9">
    <source>
        <dbReference type="EMBL" id="CBI14670.1"/>
    </source>
</evidence>